<evidence type="ECO:0000313" key="1">
    <source>
        <dbReference type="EMBL" id="CAI2372819.1"/>
    </source>
</evidence>
<name>A0AAD1XHG8_EUPCR</name>
<organism evidence="1 2">
    <name type="scientific">Euplotes crassus</name>
    <dbReference type="NCBI Taxonomy" id="5936"/>
    <lineage>
        <taxon>Eukaryota</taxon>
        <taxon>Sar</taxon>
        <taxon>Alveolata</taxon>
        <taxon>Ciliophora</taxon>
        <taxon>Intramacronucleata</taxon>
        <taxon>Spirotrichea</taxon>
        <taxon>Hypotrichia</taxon>
        <taxon>Euplotida</taxon>
        <taxon>Euplotidae</taxon>
        <taxon>Moneuplotes</taxon>
    </lineage>
</organism>
<sequence>MKNTFCFQDIMTPVPKIIRSLINVLPRVIDTVKLHYQVIMKMQFIKIFFNITTLKKILFKNCFLEELSFEPEIKKNLHYKFMRKEFRLGELWLTDCLDLDSNYVDINTIVLKCLLEFIHATPFDKTLDDFKFMVPYPINEEGLKNLVKECKIQHCKVWYVKSGWWLYANYEPLETQSSLPEELEFE</sequence>
<reference evidence="1" key="1">
    <citation type="submission" date="2023-07" db="EMBL/GenBank/DDBJ databases">
        <authorList>
            <consortium name="AG Swart"/>
            <person name="Singh M."/>
            <person name="Singh A."/>
            <person name="Seah K."/>
            <person name="Emmerich C."/>
        </authorList>
    </citation>
    <scope>NUCLEOTIDE SEQUENCE</scope>
    <source>
        <strain evidence="1">DP1</strain>
    </source>
</reference>
<evidence type="ECO:0000313" key="2">
    <source>
        <dbReference type="Proteomes" id="UP001295684"/>
    </source>
</evidence>
<accession>A0AAD1XHG8</accession>
<proteinExistence type="predicted"/>
<keyword evidence="2" id="KW-1185">Reference proteome</keyword>
<dbReference type="Proteomes" id="UP001295684">
    <property type="component" value="Unassembled WGS sequence"/>
</dbReference>
<protein>
    <submittedName>
        <fullName evidence="1">Uncharacterized protein</fullName>
    </submittedName>
</protein>
<comment type="caution">
    <text evidence="1">The sequence shown here is derived from an EMBL/GenBank/DDBJ whole genome shotgun (WGS) entry which is preliminary data.</text>
</comment>
<dbReference type="AlphaFoldDB" id="A0AAD1XHG8"/>
<dbReference type="EMBL" id="CAMPGE010014128">
    <property type="protein sequence ID" value="CAI2372819.1"/>
    <property type="molecule type" value="Genomic_DNA"/>
</dbReference>
<gene>
    <name evidence="1" type="ORF">ECRASSUSDP1_LOCUS14153</name>
</gene>